<name>A0A7S1FX94_9STRA</name>
<keyword evidence="1" id="KW-0732">Signal</keyword>
<evidence type="ECO:0000256" key="1">
    <source>
        <dbReference type="SAM" id="SignalP"/>
    </source>
</evidence>
<dbReference type="EMBL" id="HBFR01027731">
    <property type="protein sequence ID" value="CAD8892851.1"/>
    <property type="molecule type" value="Transcribed_RNA"/>
</dbReference>
<feature type="signal peptide" evidence="1">
    <location>
        <begin position="1"/>
        <end position="19"/>
    </location>
</feature>
<accession>A0A7S1FX94</accession>
<evidence type="ECO:0000313" key="2">
    <source>
        <dbReference type="EMBL" id="CAD8892851.1"/>
    </source>
</evidence>
<sequence length="312" mass="35663">MNILFNLIFVFHSLSGIYASSVCHFAFVANPLLRWGQLPGRNKVTVVGSFPTDPPQEPKTYYSPFGEKGERAVQQNTAKEVYNPFDSFIDDEADEDETEEEKFVPPDLSVAEAKLALLELLPTMTGSPKEYEMINHYIQILEKGYIDQKIMVQTNDFFQMVLRGDWQLLFTTGAMMPHPRIRVRSLLQTVAPGILAGNVTNTVAWDYADNNEGGFDCFGVLQISNSYQIDDTNQLHVELKGHTVRPTGKKIPEDFQMFFKLLQRNIPLEIFDPDKTSMETTYLDGDLRINNICGERFQNVRNIFSRTTKQRQ</sequence>
<dbReference type="AlphaFoldDB" id="A0A7S1FX94"/>
<reference evidence="2" key="1">
    <citation type="submission" date="2021-01" db="EMBL/GenBank/DDBJ databases">
        <authorList>
            <person name="Corre E."/>
            <person name="Pelletier E."/>
            <person name="Niang G."/>
            <person name="Scheremetjew M."/>
            <person name="Finn R."/>
            <person name="Kale V."/>
            <person name="Holt S."/>
            <person name="Cochrane G."/>
            <person name="Meng A."/>
            <person name="Brown T."/>
            <person name="Cohen L."/>
        </authorList>
    </citation>
    <scope>NUCLEOTIDE SEQUENCE</scope>
    <source>
        <strain evidence="2">308</strain>
    </source>
</reference>
<feature type="chain" id="PRO_5031393383" description="Plastid lipid-associated protein/fibrillin conserved domain-containing protein" evidence="1">
    <location>
        <begin position="20"/>
        <end position="312"/>
    </location>
</feature>
<evidence type="ECO:0008006" key="3">
    <source>
        <dbReference type="Google" id="ProtNLM"/>
    </source>
</evidence>
<gene>
    <name evidence="2" type="ORF">CHYS00102_LOCUS20060</name>
</gene>
<protein>
    <recommendedName>
        <fullName evidence="3">Plastid lipid-associated protein/fibrillin conserved domain-containing protein</fullName>
    </recommendedName>
</protein>
<organism evidence="2">
    <name type="scientific">Corethron hystrix</name>
    <dbReference type="NCBI Taxonomy" id="216773"/>
    <lineage>
        <taxon>Eukaryota</taxon>
        <taxon>Sar</taxon>
        <taxon>Stramenopiles</taxon>
        <taxon>Ochrophyta</taxon>
        <taxon>Bacillariophyta</taxon>
        <taxon>Coscinodiscophyceae</taxon>
        <taxon>Corethrophycidae</taxon>
        <taxon>Corethrales</taxon>
        <taxon>Corethraceae</taxon>
        <taxon>Corethron</taxon>
    </lineage>
</organism>
<proteinExistence type="predicted"/>